<name>A0ACD5U536_AVESA</name>
<accession>A0ACD5U536</accession>
<dbReference type="EnsemblPlants" id="AVESA.00010b.r2.1DG0177650.2">
    <property type="protein sequence ID" value="AVESA.00010b.r2.1DG0177650.2.CDS"/>
    <property type="gene ID" value="AVESA.00010b.r2.1DG0177650"/>
</dbReference>
<evidence type="ECO:0000313" key="1">
    <source>
        <dbReference type="EnsemblPlants" id="AVESA.00010b.r2.1DG0177650.2.CDS"/>
    </source>
</evidence>
<proteinExistence type="predicted"/>
<sequence length="411" mass="44742">MVDTDSSPISIYTNELHELRTWLAKRSFLLARTMGIMGPPNRNGIIISCVILSMAACCLGGEAAAAQASIPIPVPALYVLGDSLADAGTNNYLPTLLRANFKHNGVDYPGRESTGRFSNGKNFVDFLAEHLNLASPPPYLSICGPSSDNSTYLKGVNFASGGAGVSSQTNMGQCMSLDRQIDEHYSEVHASLVQQLGQEKASAHLGRSIFALSIGGNDILNYVRPNLVKQLISRPPQTRKEFIDSLSRSLEGQLQRMYELGMRKLFVVGAAPIGCCPVLRERAPGNECDAEANDLSARYNVVVASLLRQMSAWHPDFRYSLFDAAAALLQYIQRPQENGYEVVDSACCGLGANNAMFLCAQVSSLCKNRTNHIFWDFVHPTETTAKKLTAVAFYGSSQFVTPKSVQQICDI</sequence>
<evidence type="ECO:0000313" key="2">
    <source>
        <dbReference type="Proteomes" id="UP001732700"/>
    </source>
</evidence>
<keyword evidence="2" id="KW-1185">Reference proteome</keyword>
<dbReference type="Proteomes" id="UP001732700">
    <property type="component" value="Chromosome 1D"/>
</dbReference>
<protein>
    <submittedName>
        <fullName evidence="1">Uncharacterized protein</fullName>
    </submittedName>
</protein>
<organism evidence="1 2">
    <name type="scientific">Avena sativa</name>
    <name type="common">Oat</name>
    <dbReference type="NCBI Taxonomy" id="4498"/>
    <lineage>
        <taxon>Eukaryota</taxon>
        <taxon>Viridiplantae</taxon>
        <taxon>Streptophyta</taxon>
        <taxon>Embryophyta</taxon>
        <taxon>Tracheophyta</taxon>
        <taxon>Spermatophyta</taxon>
        <taxon>Magnoliopsida</taxon>
        <taxon>Liliopsida</taxon>
        <taxon>Poales</taxon>
        <taxon>Poaceae</taxon>
        <taxon>BOP clade</taxon>
        <taxon>Pooideae</taxon>
        <taxon>Poodae</taxon>
        <taxon>Poeae</taxon>
        <taxon>Poeae Chloroplast Group 1 (Aveneae type)</taxon>
        <taxon>Aveninae</taxon>
        <taxon>Avena</taxon>
    </lineage>
</organism>
<reference evidence="1" key="1">
    <citation type="submission" date="2021-05" db="EMBL/GenBank/DDBJ databases">
        <authorList>
            <person name="Scholz U."/>
            <person name="Mascher M."/>
            <person name="Fiebig A."/>
        </authorList>
    </citation>
    <scope>NUCLEOTIDE SEQUENCE [LARGE SCALE GENOMIC DNA]</scope>
</reference>
<reference evidence="1" key="2">
    <citation type="submission" date="2025-09" db="UniProtKB">
        <authorList>
            <consortium name="EnsemblPlants"/>
        </authorList>
    </citation>
    <scope>IDENTIFICATION</scope>
</reference>